<dbReference type="Proteomes" id="UP000605013">
    <property type="component" value="Unassembled WGS sequence"/>
</dbReference>
<gene>
    <name evidence="3" type="ORF">JAO71_09500</name>
</gene>
<feature type="domain" description="Haemolysin activator HlyB C-terminal" evidence="2">
    <location>
        <begin position="346"/>
        <end position="523"/>
    </location>
</feature>
<keyword evidence="4" id="KW-1185">Reference proteome</keyword>
<organism evidence="3 4">
    <name type="scientific">Olleya sediminilitoris</name>
    <dbReference type="NCBI Taxonomy" id="2795739"/>
    <lineage>
        <taxon>Bacteria</taxon>
        <taxon>Pseudomonadati</taxon>
        <taxon>Bacteroidota</taxon>
        <taxon>Flavobacteriia</taxon>
        <taxon>Flavobacteriales</taxon>
        <taxon>Flavobacteriaceae</taxon>
    </lineage>
</organism>
<reference evidence="3 4" key="1">
    <citation type="submission" date="2020-12" db="EMBL/GenBank/DDBJ databases">
        <title>Olleya sediminilitoris sp. nov., isolated from a tidal flat.</title>
        <authorList>
            <person name="Park S."/>
            <person name="Yoon J.-H."/>
        </authorList>
    </citation>
    <scope>NUCLEOTIDE SEQUENCE [LARGE SCALE GENOMIC DNA]</scope>
    <source>
        <strain evidence="3 4">YSTF-M6</strain>
    </source>
</reference>
<feature type="signal peptide" evidence="1">
    <location>
        <begin position="1"/>
        <end position="20"/>
    </location>
</feature>
<evidence type="ECO:0000313" key="4">
    <source>
        <dbReference type="Proteomes" id="UP000605013"/>
    </source>
</evidence>
<accession>A0ABS1WLM5</accession>
<protein>
    <recommendedName>
        <fullName evidence="2">Haemolysin activator HlyB C-terminal domain-containing protein</fullName>
    </recommendedName>
</protein>
<evidence type="ECO:0000313" key="3">
    <source>
        <dbReference type="EMBL" id="MBL7560037.1"/>
    </source>
</evidence>
<evidence type="ECO:0000259" key="2">
    <source>
        <dbReference type="Pfam" id="PF03865"/>
    </source>
</evidence>
<proteinExistence type="predicted"/>
<dbReference type="RefSeq" id="WP_116823365.1">
    <property type="nucleotide sequence ID" value="NZ_JAEMEF010000007.1"/>
</dbReference>
<dbReference type="EMBL" id="JAEMEF010000007">
    <property type="protein sequence ID" value="MBL7560037.1"/>
    <property type="molecule type" value="Genomic_DNA"/>
</dbReference>
<keyword evidence="1" id="KW-0732">Signal</keyword>
<evidence type="ECO:0000256" key="1">
    <source>
        <dbReference type="SAM" id="SignalP"/>
    </source>
</evidence>
<feature type="chain" id="PRO_5045677015" description="Haemolysin activator HlyB C-terminal domain-containing protein" evidence="1">
    <location>
        <begin position="21"/>
        <end position="562"/>
    </location>
</feature>
<dbReference type="Gene3D" id="2.40.160.50">
    <property type="entry name" value="membrane protein fhac: a member of the omp85/tpsb transporter family"/>
    <property type="match status" value="1"/>
</dbReference>
<name>A0ABS1WLM5_9FLAO</name>
<comment type="caution">
    <text evidence="3">The sequence shown here is derived from an EMBL/GenBank/DDBJ whole genome shotgun (WGS) entry which is preliminary data.</text>
</comment>
<dbReference type="InterPro" id="IPR005565">
    <property type="entry name" value="Hemolysn_activator_HlyB_C"/>
</dbReference>
<dbReference type="Pfam" id="PF03865">
    <property type="entry name" value="ShlB"/>
    <property type="match status" value="1"/>
</dbReference>
<sequence length="562" mass="65554">MLLRKFILLLYILHSVTSQSQNINLKIETYPNAESKIIPYNKHHYSSKSITNEIKAFQKQLFNEGYLNNEVTEISTKDSTNYKCIIILKNKIKFVHIYIDKKNITDSVYQELNLTKSKNKNYYISEYTKLEKNLELQNRIINNKGYPFSELSLIEIQKKNDSTLTGKLKIDTNEKKRVLNRIVIKGYEKFPKSYLRHFLKIKKDKTFNLDEINTKTISLNNLNFSKQIKSPEVLFLKDSTKLYIYLKKTPSNNFDGYLGFATNENSNKIEFNGYLNLNLINNLNYGESLHLEYKSDETEQKNFNLTTNLPYIFNSPIGIEASLSILKRDSTFINTNQKVDLFYQLNDKHSIYTGISTTESSDLTNENTNLNIIDYTNNFFNIKYQYIKHQKDDLLFPIQTFVKIETGYGTRKSNTNNLNQTLINIDANHIFNLNNKNSIYFRTSIKLLNSENYLENELFRFGGINSIRGFTENSLTANSLYILNTEYRYRLSNSIFVNSIIDVATFKNNLIKQEENLYGFGFGFGVLTKGGLLRFIYANGKQKNEVFNFSNSKIHLSIKTIF</sequence>